<gene>
    <name evidence="2" type="ORF">LZZ85_17755</name>
</gene>
<dbReference type="EMBL" id="JAKLTR010000012">
    <property type="protein sequence ID" value="MCG2616147.1"/>
    <property type="molecule type" value="Genomic_DNA"/>
</dbReference>
<evidence type="ECO:0000256" key="1">
    <source>
        <dbReference type="SAM" id="SignalP"/>
    </source>
</evidence>
<comment type="caution">
    <text evidence="2">The sequence shown here is derived from an EMBL/GenBank/DDBJ whole genome shotgun (WGS) entry which is preliminary data.</text>
</comment>
<protein>
    <recommendedName>
        <fullName evidence="4">Beta-lactamase-inhibitor-like PepSY-like domain-containing protein</fullName>
    </recommendedName>
</protein>
<dbReference type="Gene3D" id="3.10.450.360">
    <property type="match status" value="1"/>
</dbReference>
<keyword evidence="3" id="KW-1185">Reference proteome</keyword>
<evidence type="ECO:0000313" key="2">
    <source>
        <dbReference type="EMBL" id="MCG2616147.1"/>
    </source>
</evidence>
<sequence length="145" mass="16185">MKKIILTIAIAISSFLAFANETNVSAAVQTAFSREFAGAKEVSWTSGTGFYKASFVYNEQHVAAFYSYEGEMLGLARNIRSLDLPMSLQRSLKKEYGGRWITELFEMSNAEGTSYYITLEQADSKVILKSENGSQWSVYKKSSKA</sequence>
<name>A0ABS9KUX7_9BACT</name>
<proteinExistence type="predicted"/>
<reference evidence="2" key="1">
    <citation type="submission" date="2022-01" db="EMBL/GenBank/DDBJ databases">
        <authorList>
            <person name="Jo J.-H."/>
            <person name="Im W.-T."/>
        </authorList>
    </citation>
    <scope>NUCLEOTIDE SEQUENCE</scope>
    <source>
        <strain evidence="2">NA20</strain>
    </source>
</reference>
<feature type="signal peptide" evidence="1">
    <location>
        <begin position="1"/>
        <end position="19"/>
    </location>
</feature>
<dbReference type="Proteomes" id="UP001165367">
    <property type="component" value="Unassembled WGS sequence"/>
</dbReference>
<organism evidence="2 3">
    <name type="scientific">Terrimonas ginsenosidimutans</name>
    <dbReference type="NCBI Taxonomy" id="2908004"/>
    <lineage>
        <taxon>Bacteria</taxon>
        <taxon>Pseudomonadati</taxon>
        <taxon>Bacteroidota</taxon>
        <taxon>Chitinophagia</taxon>
        <taxon>Chitinophagales</taxon>
        <taxon>Chitinophagaceae</taxon>
        <taxon>Terrimonas</taxon>
    </lineage>
</organism>
<accession>A0ABS9KUX7</accession>
<dbReference type="RefSeq" id="WP_237874685.1">
    <property type="nucleotide sequence ID" value="NZ_JAKLTR010000012.1"/>
</dbReference>
<evidence type="ECO:0008006" key="4">
    <source>
        <dbReference type="Google" id="ProtNLM"/>
    </source>
</evidence>
<keyword evidence="1" id="KW-0732">Signal</keyword>
<evidence type="ECO:0000313" key="3">
    <source>
        <dbReference type="Proteomes" id="UP001165367"/>
    </source>
</evidence>
<feature type="chain" id="PRO_5045051257" description="Beta-lactamase-inhibitor-like PepSY-like domain-containing protein" evidence="1">
    <location>
        <begin position="20"/>
        <end position="145"/>
    </location>
</feature>
<dbReference type="SUPFAM" id="SSF160574">
    <property type="entry name" value="BT0923-like"/>
    <property type="match status" value="1"/>
</dbReference>